<comment type="caution">
    <text evidence="2">The sequence shown here is derived from an EMBL/GenBank/DDBJ whole genome shotgun (WGS) entry which is preliminary data.</text>
</comment>
<reference evidence="2" key="1">
    <citation type="submission" date="2019-02" db="EMBL/GenBank/DDBJ databases">
        <authorList>
            <person name="Li S.-H."/>
        </authorList>
    </citation>
    <scope>NUCLEOTIDE SEQUENCE</scope>
    <source>
        <strain evidence="2">IMCC14734</strain>
    </source>
</reference>
<dbReference type="Pfam" id="PF13577">
    <property type="entry name" value="SnoaL_4"/>
    <property type="match status" value="1"/>
</dbReference>
<dbReference type="InterPro" id="IPR032710">
    <property type="entry name" value="NTF2-like_dom_sf"/>
</dbReference>
<dbReference type="InterPro" id="IPR037401">
    <property type="entry name" value="SnoaL-like"/>
</dbReference>
<dbReference type="Gene3D" id="3.10.450.50">
    <property type="match status" value="1"/>
</dbReference>
<dbReference type="EMBL" id="SHNN01000003">
    <property type="protein sequence ID" value="MCX2982351.1"/>
    <property type="molecule type" value="Genomic_DNA"/>
</dbReference>
<sequence>MSDLELRLARLEAIEAIKGLKARYFASCDGKQPAQVRSCFADGEIDLQYGRIGNFTRADDMVAVFTELACAEHIIEMHHAQNPQITVHSATEASAVWGLYYYMIDTKQNVATQLGGGYDDEYRCIDGDWKITRSCFHQSSTLILDVGEALAKVIYAGRTAPAELDDPSRQAG</sequence>
<dbReference type="Proteomes" id="UP001143362">
    <property type="component" value="Unassembled WGS sequence"/>
</dbReference>
<gene>
    <name evidence="2" type="ORF">EYC98_15920</name>
</gene>
<accession>A0ABT3TKQ7</accession>
<name>A0ABT3TKQ7_9GAMM</name>
<keyword evidence="3" id="KW-1185">Reference proteome</keyword>
<evidence type="ECO:0000313" key="3">
    <source>
        <dbReference type="Proteomes" id="UP001143362"/>
    </source>
</evidence>
<evidence type="ECO:0000259" key="1">
    <source>
        <dbReference type="Pfam" id="PF13577"/>
    </source>
</evidence>
<dbReference type="RefSeq" id="WP_279246376.1">
    <property type="nucleotide sequence ID" value="NZ_SHNN01000003.1"/>
</dbReference>
<feature type="domain" description="SnoaL-like" evidence="1">
    <location>
        <begin position="10"/>
        <end position="133"/>
    </location>
</feature>
<organism evidence="2 3">
    <name type="scientific">Candidatus Litorirhabdus singularis</name>
    <dbReference type="NCBI Taxonomy" id="2518993"/>
    <lineage>
        <taxon>Bacteria</taxon>
        <taxon>Pseudomonadati</taxon>
        <taxon>Pseudomonadota</taxon>
        <taxon>Gammaproteobacteria</taxon>
        <taxon>Cellvibrionales</taxon>
        <taxon>Halieaceae</taxon>
        <taxon>Candidatus Litorirhabdus</taxon>
    </lineage>
</organism>
<evidence type="ECO:0000313" key="2">
    <source>
        <dbReference type="EMBL" id="MCX2982351.1"/>
    </source>
</evidence>
<proteinExistence type="predicted"/>
<dbReference type="SUPFAM" id="SSF54427">
    <property type="entry name" value="NTF2-like"/>
    <property type="match status" value="1"/>
</dbReference>
<protein>
    <submittedName>
        <fullName evidence="2">Nuclear transport factor 2 family protein</fullName>
    </submittedName>
</protein>